<proteinExistence type="predicted"/>
<name>A0ABN2F1Z9_9ACTN</name>
<keyword evidence="2" id="KW-1185">Reference proteome</keyword>
<comment type="caution">
    <text evidence="1">The sequence shown here is derived from an EMBL/GenBank/DDBJ whole genome shotgun (WGS) entry which is preliminary data.</text>
</comment>
<dbReference type="EMBL" id="BAAAMU010000011">
    <property type="protein sequence ID" value="GAA1624214.1"/>
    <property type="molecule type" value="Genomic_DNA"/>
</dbReference>
<evidence type="ECO:0000313" key="1">
    <source>
        <dbReference type="EMBL" id="GAA1624214.1"/>
    </source>
</evidence>
<sequence length="155" mass="17337">MKKVILPTSRNRARRERVRALLNRDFAPLIGITVRVHWNLREHLWSIVARTGAARGCVIGYAETVALAKVAFHVSAAGRARSEALRHRTVHAWVNGTVTAINAEHDLSLLMRVTYNPAPDRPKTFVLSNGTPVLWAEHAVFARPSPHAEHGYAWI</sequence>
<dbReference type="InterPro" id="IPR058002">
    <property type="entry name" value="Gp82"/>
</dbReference>
<protein>
    <submittedName>
        <fullName evidence="1">Uncharacterized protein</fullName>
    </submittedName>
</protein>
<dbReference type="Proteomes" id="UP001500064">
    <property type="component" value="Unassembled WGS sequence"/>
</dbReference>
<organism evidence="1 2">
    <name type="scientific">Nonomuraea maheshkhaliensis</name>
    <dbReference type="NCBI Taxonomy" id="419590"/>
    <lineage>
        <taxon>Bacteria</taxon>
        <taxon>Bacillati</taxon>
        <taxon>Actinomycetota</taxon>
        <taxon>Actinomycetes</taxon>
        <taxon>Streptosporangiales</taxon>
        <taxon>Streptosporangiaceae</taxon>
        <taxon>Nonomuraea</taxon>
    </lineage>
</organism>
<evidence type="ECO:0000313" key="2">
    <source>
        <dbReference type="Proteomes" id="UP001500064"/>
    </source>
</evidence>
<dbReference type="Pfam" id="PF25735">
    <property type="entry name" value="Phage_L5_gp82"/>
    <property type="match status" value="1"/>
</dbReference>
<gene>
    <name evidence="1" type="ORF">GCM10009733_021090</name>
</gene>
<reference evidence="1 2" key="1">
    <citation type="journal article" date="2019" name="Int. J. Syst. Evol. Microbiol.">
        <title>The Global Catalogue of Microorganisms (GCM) 10K type strain sequencing project: providing services to taxonomists for standard genome sequencing and annotation.</title>
        <authorList>
            <consortium name="The Broad Institute Genomics Platform"/>
            <consortium name="The Broad Institute Genome Sequencing Center for Infectious Disease"/>
            <person name="Wu L."/>
            <person name="Ma J."/>
        </authorList>
    </citation>
    <scope>NUCLEOTIDE SEQUENCE [LARGE SCALE GENOMIC DNA]</scope>
    <source>
        <strain evidence="1 2">JCM 13929</strain>
    </source>
</reference>
<accession>A0ABN2F1Z9</accession>
<dbReference type="RefSeq" id="WP_346103564.1">
    <property type="nucleotide sequence ID" value="NZ_BAAAMU010000011.1"/>
</dbReference>